<comment type="caution">
    <text evidence="3">The sequence shown here is derived from an EMBL/GenBank/DDBJ whole genome shotgun (WGS) entry which is preliminary data.</text>
</comment>
<feature type="chain" id="PRO_5020493936" description="DnrO protein" evidence="2">
    <location>
        <begin position="23"/>
        <end position="182"/>
    </location>
</feature>
<protein>
    <recommendedName>
        <fullName evidence="5">DnrO protein</fullName>
    </recommendedName>
</protein>
<feature type="signal peptide" evidence="2">
    <location>
        <begin position="1"/>
        <end position="22"/>
    </location>
</feature>
<keyword evidence="2" id="KW-0732">Signal</keyword>
<evidence type="ECO:0000313" key="4">
    <source>
        <dbReference type="Proteomes" id="UP000295293"/>
    </source>
</evidence>
<gene>
    <name evidence="3" type="ORF">DFR29_12044</name>
</gene>
<evidence type="ECO:0000256" key="1">
    <source>
        <dbReference type="SAM" id="MobiDB-lite"/>
    </source>
</evidence>
<dbReference type="AlphaFoldDB" id="A0A4R6YMC4"/>
<evidence type="ECO:0000313" key="3">
    <source>
        <dbReference type="EMBL" id="TDR38543.1"/>
    </source>
</evidence>
<feature type="region of interest" description="Disordered" evidence="1">
    <location>
        <begin position="25"/>
        <end position="68"/>
    </location>
</feature>
<dbReference type="PROSITE" id="PS51318">
    <property type="entry name" value="TAT"/>
    <property type="match status" value="1"/>
</dbReference>
<reference evidence="3 4" key="1">
    <citation type="submission" date="2019-03" db="EMBL/GenBank/DDBJ databases">
        <title>Genomic Encyclopedia of Type Strains, Phase IV (KMG-IV): sequencing the most valuable type-strain genomes for metagenomic binning, comparative biology and taxonomic classification.</title>
        <authorList>
            <person name="Goeker M."/>
        </authorList>
    </citation>
    <scope>NUCLEOTIDE SEQUENCE [LARGE SCALE GENOMIC DNA]</scope>
    <source>
        <strain evidence="3 4">DSM 21667</strain>
    </source>
</reference>
<evidence type="ECO:0000256" key="2">
    <source>
        <dbReference type="SAM" id="SignalP"/>
    </source>
</evidence>
<sequence>MPMKNRRRLLAFLVLSGITAHAAAAAAEPSSEDHTAHAAHGTPATQDSHAAPAAPDAAAPTNPPAKRWASDAALREGMGRVQAALKELRHHELGHMPLAAVREQAAQIEAAIRFLFANCRLAPDADAALHPILLPLLQSAKHLQSEPADRATVAALRAAVAPYPRQFDDPGWPATPDSAAAQ</sequence>
<dbReference type="Proteomes" id="UP000295293">
    <property type="component" value="Unassembled WGS sequence"/>
</dbReference>
<name>A0A4R6YMC4_9GAMM</name>
<feature type="compositionally biased region" description="Low complexity" evidence="1">
    <location>
        <begin position="38"/>
        <end position="60"/>
    </location>
</feature>
<organism evidence="3 4">
    <name type="scientific">Tahibacter aquaticus</name>
    <dbReference type="NCBI Taxonomy" id="520092"/>
    <lineage>
        <taxon>Bacteria</taxon>
        <taxon>Pseudomonadati</taxon>
        <taxon>Pseudomonadota</taxon>
        <taxon>Gammaproteobacteria</taxon>
        <taxon>Lysobacterales</taxon>
        <taxon>Rhodanobacteraceae</taxon>
        <taxon>Tahibacter</taxon>
    </lineage>
</organism>
<proteinExistence type="predicted"/>
<dbReference type="EMBL" id="SNZH01000020">
    <property type="protein sequence ID" value="TDR38543.1"/>
    <property type="molecule type" value="Genomic_DNA"/>
</dbReference>
<evidence type="ECO:0008006" key="5">
    <source>
        <dbReference type="Google" id="ProtNLM"/>
    </source>
</evidence>
<keyword evidence="4" id="KW-1185">Reference proteome</keyword>
<accession>A0A4R6YMC4</accession>
<dbReference type="InterPro" id="IPR006311">
    <property type="entry name" value="TAT_signal"/>
</dbReference>